<dbReference type="GO" id="GO:0004386">
    <property type="term" value="F:helicase activity"/>
    <property type="evidence" value="ECO:0007669"/>
    <property type="project" value="UniProtKB-KW"/>
</dbReference>
<evidence type="ECO:0000256" key="2">
    <source>
        <dbReference type="ARBA" id="ARBA00022801"/>
    </source>
</evidence>
<keyword evidence="2" id="KW-0378">Hydrolase</keyword>
<keyword evidence="4" id="KW-0067">ATP-binding</keyword>
<dbReference type="PANTHER" id="PTHR14025">
    <property type="entry name" value="FANCONI ANEMIA GROUP M FANCM FAMILY MEMBER"/>
    <property type="match status" value="1"/>
</dbReference>
<comment type="caution">
    <text evidence="5">The sequence shown here is derived from an EMBL/GenBank/DDBJ whole genome shotgun (WGS) entry which is preliminary data.</text>
</comment>
<dbReference type="EMBL" id="QGNW01000025">
    <property type="protein sequence ID" value="RVX13209.1"/>
    <property type="molecule type" value="Genomic_DNA"/>
</dbReference>
<evidence type="ECO:0000313" key="5">
    <source>
        <dbReference type="EMBL" id="RVX13209.1"/>
    </source>
</evidence>
<organism evidence="5 6">
    <name type="scientific">Vitis vinifera</name>
    <name type="common">Grape</name>
    <dbReference type="NCBI Taxonomy" id="29760"/>
    <lineage>
        <taxon>Eukaryota</taxon>
        <taxon>Viridiplantae</taxon>
        <taxon>Streptophyta</taxon>
        <taxon>Embryophyta</taxon>
        <taxon>Tracheophyta</taxon>
        <taxon>Spermatophyta</taxon>
        <taxon>Magnoliopsida</taxon>
        <taxon>eudicotyledons</taxon>
        <taxon>Gunneridae</taxon>
        <taxon>Pentapetalae</taxon>
        <taxon>rosids</taxon>
        <taxon>Vitales</taxon>
        <taxon>Vitaceae</taxon>
        <taxon>Viteae</taxon>
        <taxon>Vitis</taxon>
    </lineage>
</organism>
<evidence type="ECO:0000313" key="6">
    <source>
        <dbReference type="Proteomes" id="UP000288805"/>
    </source>
</evidence>
<gene>
    <name evidence="5" type="primary">FANCM_0</name>
    <name evidence="5" type="ORF">CK203_017857</name>
</gene>
<accession>A0A438JW97</accession>
<evidence type="ECO:0000256" key="1">
    <source>
        <dbReference type="ARBA" id="ARBA00022741"/>
    </source>
</evidence>
<keyword evidence="3 5" id="KW-0347">Helicase</keyword>
<evidence type="ECO:0000256" key="3">
    <source>
        <dbReference type="ARBA" id="ARBA00022806"/>
    </source>
</evidence>
<dbReference type="GO" id="GO:0005524">
    <property type="term" value="F:ATP binding"/>
    <property type="evidence" value="ECO:0007669"/>
    <property type="project" value="UniProtKB-KW"/>
</dbReference>
<dbReference type="GO" id="GO:0016787">
    <property type="term" value="F:hydrolase activity"/>
    <property type="evidence" value="ECO:0007669"/>
    <property type="project" value="UniProtKB-KW"/>
</dbReference>
<dbReference type="PANTHER" id="PTHR14025:SF20">
    <property type="entry name" value="FANCONI ANEMIA GROUP M PROTEIN"/>
    <property type="match status" value="1"/>
</dbReference>
<evidence type="ECO:0000256" key="4">
    <source>
        <dbReference type="ARBA" id="ARBA00022840"/>
    </source>
</evidence>
<dbReference type="Proteomes" id="UP000288805">
    <property type="component" value="Unassembled WGS sequence"/>
</dbReference>
<protein>
    <submittedName>
        <fullName evidence="5">DEAD-box ATP-dependent RNA helicase FANCM</fullName>
    </submittedName>
</protein>
<keyword evidence="1" id="KW-0547">Nucleotide-binding</keyword>
<dbReference type="AlphaFoldDB" id="A0A438JW97"/>
<name>A0A438JW97_VITVI</name>
<reference evidence="5 6" key="1">
    <citation type="journal article" date="2018" name="PLoS Genet.">
        <title>Population sequencing reveals clonal diversity and ancestral inbreeding in the grapevine cultivar Chardonnay.</title>
        <authorList>
            <person name="Roach M.J."/>
            <person name="Johnson D.L."/>
            <person name="Bohlmann J."/>
            <person name="van Vuuren H.J."/>
            <person name="Jones S.J."/>
            <person name="Pretorius I.S."/>
            <person name="Schmidt S.A."/>
            <person name="Borneman A.R."/>
        </authorList>
    </citation>
    <scope>NUCLEOTIDE SEQUENCE [LARGE SCALE GENOMIC DNA]</scope>
    <source>
        <strain evidence="6">cv. Chardonnay</strain>
        <tissue evidence="5">Leaf</tissue>
    </source>
</reference>
<sequence length="61" mass="6639">MTGKIVFAAPSRPLVMQQIEACHNIVGIPQVKQVLQGELASGKLNEFLCYTSSVGEGYSIW</sequence>
<proteinExistence type="predicted"/>